<dbReference type="Gene3D" id="3.10.20.110">
    <property type="match status" value="1"/>
</dbReference>
<evidence type="ECO:0000259" key="2">
    <source>
        <dbReference type="PROSITE" id="PS51820"/>
    </source>
</evidence>
<name>A0ABS1HAG4_9BACL</name>
<dbReference type="SUPFAM" id="SSF56988">
    <property type="entry name" value="Anthrax protective antigen"/>
    <property type="match status" value="1"/>
</dbReference>
<dbReference type="PRINTS" id="PR01391">
    <property type="entry name" value="BINARYTOXINB"/>
</dbReference>
<protein>
    <submittedName>
        <fullName evidence="3">Iota toxin protein Ib</fullName>
    </submittedName>
</protein>
<dbReference type="Pfam" id="PF07691">
    <property type="entry name" value="PA14"/>
    <property type="match status" value="1"/>
</dbReference>
<dbReference type="Gene3D" id="2.60.120.260">
    <property type="entry name" value="Galactose-binding domain-like"/>
    <property type="match status" value="1"/>
</dbReference>
<reference evidence="3 4" key="1">
    <citation type="submission" date="2020-12" db="EMBL/GenBank/DDBJ databases">
        <title>YIM B01967 draft genome.</title>
        <authorList>
            <person name="Yan X."/>
        </authorList>
    </citation>
    <scope>NUCLEOTIDE SEQUENCE [LARGE SCALE GENOMIC DNA]</scope>
    <source>
        <strain evidence="3 4">YIM B01967</strain>
    </source>
</reference>
<dbReference type="Pfam" id="PF17475">
    <property type="entry name" value="Binary_toxB_2"/>
    <property type="match status" value="1"/>
</dbReference>
<feature type="signal peptide" evidence="1">
    <location>
        <begin position="1"/>
        <end position="28"/>
    </location>
</feature>
<dbReference type="Gene3D" id="2.60.40.1790">
    <property type="entry name" value="Fungal immunomodulatory protein Fve"/>
    <property type="match status" value="2"/>
</dbReference>
<evidence type="ECO:0000256" key="1">
    <source>
        <dbReference type="SAM" id="SignalP"/>
    </source>
</evidence>
<dbReference type="SUPFAM" id="SSF49785">
    <property type="entry name" value="Galactose-binding domain-like"/>
    <property type="match status" value="1"/>
</dbReference>
<dbReference type="SUPFAM" id="SSF101542">
    <property type="entry name" value="Fungal immunomodulatory protein, FIP"/>
    <property type="match status" value="1"/>
</dbReference>
<proteinExistence type="predicted"/>
<gene>
    <name evidence="3" type="ORF">JFL43_16295</name>
</gene>
<evidence type="ECO:0000313" key="3">
    <source>
        <dbReference type="EMBL" id="MBK3496391.1"/>
    </source>
</evidence>
<keyword evidence="1" id="KW-0732">Signal</keyword>
<comment type="caution">
    <text evidence="3">The sequence shown here is derived from an EMBL/GenBank/DDBJ whole genome shotgun (WGS) entry which is preliminary data.</text>
</comment>
<dbReference type="Gene3D" id="2.60.120.240">
    <property type="entry name" value="Protective antigen, heptamerisation domain"/>
    <property type="match status" value="1"/>
</dbReference>
<dbReference type="InterPro" id="IPR015339">
    <property type="entry name" value="Immunomodulatory_FIP-Fve_fun"/>
</dbReference>
<dbReference type="Gene3D" id="3.90.182.10">
    <property type="entry name" value="Toxin - Anthrax Protective Antigen,domain 1"/>
    <property type="match status" value="1"/>
</dbReference>
<accession>A0ABS1HAG4</accession>
<dbReference type="SMART" id="SM00758">
    <property type="entry name" value="PA14"/>
    <property type="match status" value="1"/>
</dbReference>
<dbReference type="InterPro" id="IPR053742">
    <property type="entry name" value="Fungal_ImmunoLectin_sf"/>
</dbReference>
<dbReference type="RefSeq" id="WP_200749861.1">
    <property type="nucleotide sequence ID" value="NZ_JAEOAH010000029.1"/>
</dbReference>
<dbReference type="PROSITE" id="PS51820">
    <property type="entry name" value="PA14"/>
    <property type="match status" value="1"/>
</dbReference>
<dbReference type="Proteomes" id="UP000618943">
    <property type="component" value="Unassembled WGS sequence"/>
</dbReference>
<dbReference type="InterPro" id="IPR037149">
    <property type="entry name" value="PA_heptamer_dom_sf"/>
</dbReference>
<dbReference type="InterPro" id="IPR011658">
    <property type="entry name" value="PA14_dom"/>
</dbReference>
<evidence type="ECO:0000313" key="4">
    <source>
        <dbReference type="Proteomes" id="UP000618943"/>
    </source>
</evidence>
<dbReference type="InterPro" id="IPR037524">
    <property type="entry name" value="PA14/GLEYA"/>
</dbReference>
<feature type="domain" description="PA14" evidence="2">
    <location>
        <begin position="46"/>
        <end position="176"/>
    </location>
</feature>
<dbReference type="InterPro" id="IPR027439">
    <property type="entry name" value="PA_heptamer_dom"/>
</dbReference>
<dbReference type="InterPro" id="IPR035331">
    <property type="entry name" value="Binary_toxB_3"/>
</dbReference>
<dbReference type="InterPro" id="IPR008979">
    <property type="entry name" value="Galactose-bd-like_sf"/>
</dbReference>
<feature type="chain" id="PRO_5047171397" evidence="1">
    <location>
        <begin position="29"/>
        <end position="952"/>
    </location>
</feature>
<dbReference type="EMBL" id="JAEOAH010000029">
    <property type="protein sequence ID" value="MBK3496391.1"/>
    <property type="molecule type" value="Genomic_DNA"/>
</dbReference>
<sequence>MKLRSVFKCLTITAILSQIAVYPVIAHAESSNGKKADNKTMAEEKSNTQGLLGYYFKDAQFKELAFINLGEQSKLMNKTKIDKNNQIIKSVRWMGRVKPSQTGEYILSTSSDQQIVLQINGETVINQVKMEKPLKLEKDKVYELKIEYRNTKDTSSDLQLFWSIDSKTKEQVPQKNILSPNFSEKVNLPDEKKDMLLLPNFNQFDNKTFSSELKDTDRDGIPDEWEEKGYTFRNQQIVPWDDAYSVQGYKKYVSNPYKSRTVADPYTDFEKVTGHMPAATKDEAKDPLVAAYPAVGVGMERLLFSKNQNVTEGNSGTKSKSVTDTNTTVNTIEVGGGIGFDKGFTFNFSPKYSHSWSNSTSIENTDSQSWSEEIGINTAEAAYLNANVRYYNAGTAPIYDLRPTSNFVFQNSGDSITTITAGPNQIGNSLGPGATYPQKGQAPISLDKANEAGTVNISIDKDQLDTLQSGAETLNIETTQNKGQYALLDATGNPITDTSKQWDPIRTNIDAVSGALTLNLGTGKENLERRVAARNLNDPEDRTPEITIKEAIHRAFNAKEIDGKLYYTDSNGKSICIDEAAINLIGDKKTQDDIDKQLNQLQDKKVYNAKWKRGMNITLHVPTVYYDFEAAGATKWYNITQSSGGYTGQRRGQISQNGNGFAQDELKLKPSTSYTARAYVRTASPTGGNNVVFYADSTENGDGKGARQNVKVDGDNWKMIEFSFNTGPNPEYFNKLGLKNNGSATLHFDDVSVTEWSATEELQKAHVFEKWAENTPSQNPGWIRGATFSRVPKTKVRYQWKINGNFKDIIQSPPTGSNGKRTVPVLETPGSNLELYAVDEKNDNLKVKVAEYKSLLTGHEFGSWNIVNFNGKQYVNGLYFNKVPSRNVRYKLVINGVETAIKAAYPLDSQGRRYVNFLDFNAGLGIPIGSKVQVLAVDDQSDTLRFQVALRN</sequence>
<dbReference type="Pfam" id="PF09259">
    <property type="entry name" value="Fve"/>
    <property type="match status" value="1"/>
</dbReference>
<dbReference type="Pfam" id="PF03495">
    <property type="entry name" value="Binary_toxB"/>
    <property type="match status" value="1"/>
</dbReference>
<organism evidence="3 4">
    <name type="scientific">Viridibacillus soli</name>
    <dbReference type="NCBI Taxonomy" id="2798301"/>
    <lineage>
        <taxon>Bacteria</taxon>
        <taxon>Bacillati</taxon>
        <taxon>Bacillota</taxon>
        <taxon>Bacilli</taxon>
        <taxon>Bacillales</taxon>
        <taxon>Caryophanaceae</taxon>
        <taxon>Viridibacillus</taxon>
    </lineage>
</organism>
<dbReference type="InterPro" id="IPR003896">
    <property type="entry name" value="Bacterial_exotoxin_B"/>
</dbReference>
<keyword evidence="4" id="KW-1185">Reference proteome</keyword>
<dbReference type="InterPro" id="IPR035088">
    <property type="entry name" value="PA_Ca-bd"/>
</dbReference>
<dbReference type="Pfam" id="PF17476">
    <property type="entry name" value="Binary_toxB_3"/>
    <property type="match status" value="1"/>
</dbReference>
<dbReference type="InterPro" id="IPR036344">
    <property type="entry name" value="FIP_sf"/>
</dbReference>